<dbReference type="GeneID" id="109127538"/>
<proteinExistence type="predicted"/>
<gene>
    <name evidence="2" type="primary">LOC109127538</name>
</gene>
<reference evidence="1" key="1">
    <citation type="journal article" date="2014" name="Nat. Commun.">
        <title>The emerging biofuel crop Camelina sativa retains a highly undifferentiated hexaploid genome structure.</title>
        <authorList>
            <person name="Kagale S."/>
            <person name="Koh C."/>
            <person name="Nixon J."/>
            <person name="Bollina V."/>
            <person name="Clarke W.E."/>
            <person name="Tuteja R."/>
            <person name="Spillane C."/>
            <person name="Robinson S.J."/>
            <person name="Links M.G."/>
            <person name="Clarke C."/>
            <person name="Higgins E.E."/>
            <person name="Huebert T."/>
            <person name="Sharpe A.G."/>
            <person name="Parkin I.A."/>
        </authorList>
    </citation>
    <scope>NUCLEOTIDE SEQUENCE [LARGE SCALE GENOMIC DNA]</scope>
    <source>
        <strain evidence="1">cv. DH55</strain>
    </source>
</reference>
<name>A0ABM1QMN3_CAMSA</name>
<protein>
    <submittedName>
        <fullName evidence="2">Uncharacterized protein LOC109127538</fullName>
    </submittedName>
</protein>
<accession>A0ABM1QMN3</accession>
<dbReference type="RefSeq" id="XP_019088021.1">
    <property type="nucleotide sequence ID" value="XM_019232476.1"/>
</dbReference>
<evidence type="ECO:0000313" key="1">
    <source>
        <dbReference type="Proteomes" id="UP000694864"/>
    </source>
</evidence>
<evidence type="ECO:0000313" key="2">
    <source>
        <dbReference type="RefSeq" id="XP_019088021.1"/>
    </source>
</evidence>
<reference evidence="2" key="2">
    <citation type="submission" date="2025-08" db="UniProtKB">
        <authorList>
            <consortium name="RefSeq"/>
        </authorList>
    </citation>
    <scope>IDENTIFICATION</scope>
    <source>
        <tissue evidence="2">Leaf</tissue>
    </source>
</reference>
<keyword evidence="1" id="KW-1185">Reference proteome</keyword>
<dbReference type="Proteomes" id="UP000694864">
    <property type="component" value="Chromosome 11"/>
</dbReference>
<sequence>MAVQSCQSASFGIRTASPSQKLTSKPVAHINEAQTIFCTVNFVVCFESRSNSGKILRNSVPEYSLLSPIPHSLMNHQNLNLPHLKRRVDDSENISVSLNVETVKGKGEDGERMMQRTSLFL</sequence>
<organism evidence="1 2">
    <name type="scientific">Camelina sativa</name>
    <name type="common">False flax</name>
    <name type="synonym">Myagrum sativum</name>
    <dbReference type="NCBI Taxonomy" id="90675"/>
    <lineage>
        <taxon>Eukaryota</taxon>
        <taxon>Viridiplantae</taxon>
        <taxon>Streptophyta</taxon>
        <taxon>Embryophyta</taxon>
        <taxon>Tracheophyta</taxon>
        <taxon>Spermatophyta</taxon>
        <taxon>Magnoliopsida</taxon>
        <taxon>eudicotyledons</taxon>
        <taxon>Gunneridae</taxon>
        <taxon>Pentapetalae</taxon>
        <taxon>rosids</taxon>
        <taxon>malvids</taxon>
        <taxon>Brassicales</taxon>
        <taxon>Brassicaceae</taxon>
        <taxon>Camelineae</taxon>
        <taxon>Camelina</taxon>
    </lineage>
</organism>